<name>A0A9N8YVJ1_9GLOM</name>
<keyword evidence="2" id="KW-1185">Reference proteome</keyword>
<protein>
    <submittedName>
        <fullName evidence="1">5466_t:CDS:1</fullName>
    </submittedName>
</protein>
<reference evidence="1" key="1">
    <citation type="submission" date="2021-06" db="EMBL/GenBank/DDBJ databases">
        <authorList>
            <person name="Kallberg Y."/>
            <person name="Tangrot J."/>
            <person name="Rosling A."/>
        </authorList>
    </citation>
    <scope>NUCLEOTIDE SEQUENCE</scope>
    <source>
        <strain evidence="1">BR232B</strain>
    </source>
</reference>
<gene>
    <name evidence="1" type="ORF">PBRASI_LOCUS22</name>
</gene>
<accession>A0A9N8YVJ1</accession>
<dbReference type="Proteomes" id="UP000789739">
    <property type="component" value="Unassembled WGS sequence"/>
</dbReference>
<comment type="caution">
    <text evidence="1">The sequence shown here is derived from an EMBL/GenBank/DDBJ whole genome shotgun (WGS) entry which is preliminary data.</text>
</comment>
<sequence>MAQRLPHIARFLNNRYEFIEDKQVFASNVSVYRRSKPQVEGKHYAVGIENFRGEDVGMRRSVVPEPDNRQTNHNFNCCVVKMPKYLSLLQQCKWILSTCVGPKIVCSAFEDDD</sequence>
<evidence type="ECO:0000313" key="2">
    <source>
        <dbReference type="Proteomes" id="UP000789739"/>
    </source>
</evidence>
<evidence type="ECO:0000313" key="1">
    <source>
        <dbReference type="EMBL" id="CAG8450843.1"/>
    </source>
</evidence>
<proteinExistence type="predicted"/>
<organism evidence="1 2">
    <name type="scientific">Paraglomus brasilianum</name>
    <dbReference type="NCBI Taxonomy" id="144538"/>
    <lineage>
        <taxon>Eukaryota</taxon>
        <taxon>Fungi</taxon>
        <taxon>Fungi incertae sedis</taxon>
        <taxon>Mucoromycota</taxon>
        <taxon>Glomeromycotina</taxon>
        <taxon>Glomeromycetes</taxon>
        <taxon>Paraglomerales</taxon>
        <taxon>Paraglomeraceae</taxon>
        <taxon>Paraglomus</taxon>
    </lineage>
</organism>
<dbReference type="AlphaFoldDB" id="A0A9N8YVJ1"/>
<dbReference type="EMBL" id="CAJVPI010000001">
    <property type="protein sequence ID" value="CAG8450843.1"/>
    <property type="molecule type" value="Genomic_DNA"/>
</dbReference>